<evidence type="ECO:0008006" key="3">
    <source>
        <dbReference type="Google" id="ProtNLM"/>
    </source>
</evidence>
<proteinExistence type="predicted"/>
<organism evidence="1 2">
    <name type="scientific">Erythroxylum novogranatense</name>
    <dbReference type="NCBI Taxonomy" id="1862640"/>
    <lineage>
        <taxon>Eukaryota</taxon>
        <taxon>Viridiplantae</taxon>
        <taxon>Streptophyta</taxon>
        <taxon>Embryophyta</taxon>
        <taxon>Tracheophyta</taxon>
        <taxon>Spermatophyta</taxon>
        <taxon>Magnoliopsida</taxon>
        <taxon>eudicotyledons</taxon>
        <taxon>Gunneridae</taxon>
        <taxon>Pentapetalae</taxon>
        <taxon>rosids</taxon>
        <taxon>fabids</taxon>
        <taxon>Malpighiales</taxon>
        <taxon>Erythroxylaceae</taxon>
        <taxon>Erythroxylum</taxon>
    </lineage>
</organism>
<evidence type="ECO:0000313" key="2">
    <source>
        <dbReference type="Proteomes" id="UP001159364"/>
    </source>
</evidence>
<comment type="caution">
    <text evidence="1">The sequence shown here is derived from an EMBL/GenBank/DDBJ whole genome shotgun (WGS) entry which is preliminary data.</text>
</comment>
<sequence length="105" mass="12528">MALISRSYNYSKLDSEDPDEIRHRRAQFLIYKTLQVADSRRKSSFLRIKLCRLKIRVGKKLRKLRKRMLLSISAARFRAYKQVTIQWKRLFSNGEKISSLPPLFP</sequence>
<name>A0AAV8T523_9ROSI</name>
<dbReference type="Proteomes" id="UP001159364">
    <property type="component" value="Linkage Group LG06"/>
</dbReference>
<keyword evidence="2" id="KW-1185">Reference proteome</keyword>
<dbReference type="PANTHER" id="PTHR35687">
    <property type="entry name" value="OS07G0516700 PROTEIN"/>
    <property type="match status" value="1"/>
</dbReference>
<accession>A0AAV8T523</accession>
<dbReference type="AlphaFoldDB" id="A0AAV8T523"/>
<gene>
    <name evidence="1" type="ORF">K2173_005588</name>
</gene>
<evidence type="ECO:0000313" key="1">
    <source>
        <dbReference type="EMBL" id="KAJ8761877.1"/>
    </source>
</evidence>
<dbReference type="EMBL" id="JAIWQS010000006">
    <property type="protein sequence ID" value="KAJ8761877.1"/>
    <property type="molecule type" value="Genomic_DNA"/>
</dbReference>
<protein>
    <recommendedName>
        <fullName evidence="3">Ribosomal protein S14</fullName>
    </recommendedName>
</protein>
<reference evidence="1 2" key="1">
    <citation type="submission" date="2021-09" db="EMBL/GenBank/DDBJ databases">
        <title>Genomic insights and catalytic innovation underlie evolution of tropane alkaloids biosynthesis.</title>
        <authorList>
            <person name="Wang Y.-J."/>
            <person name="Tian T."/>
            <person name="Huang J.-P."/>
            <person name="Huang S.-X."/>
        </authorList>
    </citation>
    <scope>NUCLEOTIDE SEQUENCE [LARGE SCALE GENOMIC DNA]</scope>
    <source>
        <strain evidence="1">KIB-2018</strain>
        <tissue evidence="1">Leaf</tissue>
    </source>
</reference>
<dbReference type="PANTHER" id="PTHR35687:SF1">
    <property type="entry name" value="OS07G0516700 PROTEIN"/>
    <property type="match status" value="1"/>
</dbReference>